<dbReference type="AlphaFoldDB" id="A0A6S6Y306"/>
<accession>A0A6S6Y306</accession>
<dbReference type="InterPro" id="IPR001647">
    <property type="entry name" value="HTH_TetR"/>
</dbReference>
<dbReference type="PANTHER" id="PTHR30055">
    <property type="entry name" value="HTH-TYPE TRANSCRIPTIONAL REGULATOR RUTR"/>
    <property type="match status" value="1"/>
</dbReference>
<proteinExistence type="predicted"/>
<evidence type="ECO:0000313" key="5">
    <source>
        <dbReference type="Proteomes" id="UP000515733"/>
    </source>
</evidence>
<dbReference type="Gene3D" id="1.10.357.10">
    <property type="entry name" value="Tetracycline Repressor, domain 2"/>
    <property type="match status" value="1"/>
</dbReference>
<evidence type="ECO:0000313" key="4">
    <source>
        <dbReference type="EMBL" id="CAB1369733.1"/>
    </source>
</evidence>
<evidence type="ECO:0000256" key="2">
    <source>
        <dbReference type="ARBA" id="ARBA00023125"/>
    </source>
</evidence>
<dbReference type="GO" id="GO:0003700">
    <property type="term" value="F:DNA-binding transcription factor activity"/>
    <property type="evidence" value="ECO:0007669"/>
    <property type="project" value="TreeGrafter"/>
</dbReference>
<dbReference type="InterPro" id="IPR050109">
    <property type="entry name" value="HTH-type_TetR-like_transc_reg"/>
</dbReference>
<protein>
    <submittedName>
        <fullName evidence="4">Uncharacterized protein</fullName>
    </submittedName>
</protein>
<dbReference type="OrthoDB" id="6860332at2"/>
<dbReference type="PRINTS" id="PR00455">
    <property type="entry name" value="HTHTETR"/>
</dbReference>
<dbReference type="Pfam" id="PF00440">
    <property type="entry name" value="TetR_N"/>
    <property type="match status" value="1"/>
</dbReference>
<gene>
    <name evidence="4" type="ORF">DENOEST_2568</name>
</gene>
<dbReference type="GO" id="GO:0000976">
    <property type="term" value="F:transcription cis-regulatory region binding"/>
    <property type="evidence" value="ECO:0007669"/>
    <property type="project" value="TreeGrafter"/>
</dbReference>
<dbReference type="EMBL" id="LR778301">
    <property type="protein sequence ID" value="CAB1369733.1"/>
    <property type="molecule type" value="Genomic_DNA"/>
</dbReference>
<dbReference type="SUPFAM" id="SSF46689">
    <property type="entry name" value="Homeodomain-like"/>
    <property type="match status" value="1"/>
</dbReference>
<dbReference type="InterPro" id="IPR009057">
    <property type="entry name" value="Homeodomain-like_sf"/>
</dbReference>
<dbReference type="KEGG" id="doe:DENOEST_2568"/>
<name>A0A6S6Y306_9PROT</name>
<dbReference type="PANTHER" id="PTHR30055:SF234">
    <property type="entry name" value="HTH-TYPE TRANSCRIPTIONAL REGULATOR BETI"/>
    <property type="match status" value="1"/>
</dbReference>
<evidence type="ECO:0000256" key="1">
    <source>
        <dbReference type="ARBA" id="ARBA00023015"/>
    </source>
</evidence>
<evidence type="ECO:0000256" key="3">
    <source>
        <dbReference type="ARBA" id="ARBA00023163"/>
    </source>
</evidence>
<keyword evidence="2" id="KW-0238">DNA-binding</keyword>
<sequence>MSPNAPLRNATQTRLLAVAREIACRVGYEGLTMKEVADRAEVARVTAYHYFANKDHLLAEIAADLEAEVSAELARLRLRTQDPAARAARRLVVAMAYLLREPLLLNAVLTVAMGEQGQRIFLHQDDSSPVWRLLEAELRGLPEDTARSLGRLFGHLLHSSLLSVSSGAMSMKQAEDDLKLAACWLFAGVLVS</sequence>
<reference evidence="4 5" key="1">
    <citation type="submission" date="2020-03" db="EMBL/GenBank/DDBJ databases">
        <authorList>
            <consortium name="Genoscope - CEA"/>
            <person name="William W."/>
        </authorList>
    </citation>
    <scope>NUCLEOTIDE SEQUENCE [LARGE SCALE GENOMIC DNA]</scope>
    <source>
        <strain evidence="5">DSM 16959</strain>
    </source>
</reference>
<keyword evidence="5" id="KW-1185">Reference proteome</keyword>
<keyword evidence="3" id="KW-0804">Transcription</keyword>
<dbReference type="RefSeq" id="WP_145771096.1">
    <property type="nucleotide sequence ID" value="NZ_LR778301.1"/>
</dbReference>
<dbReference type="Proteomes" id="UP000515733">
    <property type="component" value="Chromosome"/>
</dbReference>
<dbReference type="PROSITE" id="PS50977">
    <property type="entry name" value="HTH_TETR_2"/>
    <property type="match status" value="1"/>
</dbReference>
<keyword evidence="1" id="KW-0805">Transcription regulation</keyword>
<organism evidence="4 5">
    <name type="scientific">Denitratisoma oestradiolicum</name>
    <dbReference type="NCBI Taxonomy" id="311182"/>
    <lineage>
        <taxon>Bacteria</taxon>
        <taxon>Pseudomonadati</taxon>
        <taxon>Pseudomonadota</taxon>
        <taxon>Betaproteobacteria</taxon>
        <taxon>Nitrosomonadales</taxon>
        <taxon>Sterolibacteriaceae</taxon>
        <taxon>Denitratisoma</taxon>
    </lineage>
</organism>